<dbReference type="EMBL" id="MN740165">
    <property type="protein sequence ID" value="QHT91339.1"/>
    <property type="molecule type" value="Genomic_DNA"/>
</dbReference>
<dbReference type="AlphaFoldDB" id="A0A6C0IEZ0"/>
<accession>A0A6C0IEZ0</accession>
<sequence>MSLNSYFEAYEKPSSHTFEKKENPQNYDILVSQFQHVKPKRHTLGLIGGNEVYNINGNRVDLESDLFGITRPFTWSTERKHLPNDNSDIINRSNPKNKLHIDAMPVAREEYQLWSYPEVNAPLPFKKEACSMPHKF</sequence>
<proteinExistence type="predicted"/>
<evidence type="ECO:0000313" key="1">
    <source>
        <dbReference type="EMBL" id="QHT91339.1"/>
    </source>
</evidence>
<protein>
    <submittedName>
        <fullName evidence="1">Uncharacterized protein</fullName>
    </submittedName>
</protein>
<name>A0A6C0IEZ0_9ZZZZ</name>
<organism evidence="1">
    <name type="scientific">viral metagenome</name>
    <dbReference type="NCBI Taxonomy" id="1070528"/>
    <lineage>
        <taxon>unclassified sequences</taxon>
        <taxon>metagenomes</taxon>
        <taxon>organismal metagenomes</taxon>
    </lineage>
</organism>
<reference evidence="1" key="1">
    <citation type="journal article" date="2020" name="Nature">
        <title>Giant virus diversity and host interactions through global metagenomics.</title>
        <authorList>
            <person name="Schulz F."/>
            <person name="Roux S."/>
            <person name="Paez-Espino D."/>
            <person name="Jungbluth S."/>
            <person name="Walsh D.A."/>
            <person name="Denef V.J."/>
            <person name="McMahon K.D."/>
            <person name="Konstantinidis K.T."/>
            <person name="Eloe-Fadrosh E.A."/>
            <person name="Kyrpides N.C."/>
            <person name="Woyke T."/>
        </authorList>
    </citation>
    <scope>NUCLEOTIDE SEQUENCE</scope>
    <source>
        <strain evidence="1">GVMAG-M-3300023184-77</strain>
    </source>
</reference>